<proteinExistence type="predicted"/>
<dbReference type="Pfam" id="PF00646">
    <property type="entry name" value="F-box"/>
    <property type="match status" value="1"/>
</dbReference>
<evidence type="ECO:0000259" key="1">
    <source>
        <dbReference type="PROSITE" id="PS50181"/>
    </source>
</evidence>
<dbReference type="Proteomes" id="UP000313359">
    <property type="component" value="Unassembled WGS sequence"/>
</dbReference>
<name>A0A5C2SD27_9APHY</name>
<dbReference type="EMBL" id="ML122261">
    <property type="protein sequence ID" value="RPD61692.1"/>
    <property type="molecule type" value="Genomic_DNA"/>
</dbReference>
<dbReference type="PROSITE" id="PS50181">
    <property type="entry name" value="FBOX"/>
    <property type="match status" value="1"/>
</dbReference>
<dbReference type="OrthoDB" id="3256413at2759"/>
<feature type="domain" description="F-box" evidence="1">
    <location>
        <begin position="1"/>
        <end position="48"/>
    </location>
</feature>
<dbReference type="CDD" id="cd09917">
    <property type="entry name" value="F-box_SF"/>
    <property type="match status" value="1"/>
</dbReference>
<dbReference type="AlphaFoldDB" id="A0A5C2SD27"/>
<keyword evidence="3" id="KW-1185">Reference proteome</keyword>
<sequence length="529" mass="59418">MAFVELPGELLSCILLFLDFRDVLRCRGVCTRLKDAVDGDVHMQYKIELAAVGMEDGPYSALNVSQRLAMLKERHDAWNTLSWRSHEDIPAPKNCPFFQEFHGGVFARQENDRTLYFSQLPSHIRGIGKAEWTVDIGVRFDVFGTDPAQDLLVIVQDVEEEDACWIKTSGDHLAVLWSSRDNDDEEFVAQLVVWNWKTGITILHVMGDNINSFVFLTPSYILLLANHHSIHIDSIAFTPCLIVLDLQQTPRPSEPIFLTELGYLCAFSYPVLDVESTIPSMTLRADLGPGCTHSPSVAVPFSVSRNDRLLVVTLEVLHRRPDMTTLLSFIPSSTLLSLIETLPPSGRRGHSFAWQEWGPAGSRFHSASSRFSTDGSCYDYVNGAAFAQHFQIPSYHSRLIIELYDFNQLACRRMHSSVGKRAGAETDRSMVVTEPTVLVGPGRHIFEQEVTTSCPYIRRQVVLFDQKNDFIALLLGEDSLILVSNSYVYAAASGSSVRMEIPPRGVAKESSIRCMRQGRVQDYQCIIRP</sequence>
<evidence type="ECO:0000313" key="3">
    <source>
        <dbReference type="Proteomes" id="UP000313359"/>
    </source>
</evidence>
<accession>A0A5C2SD27</accession>
<protein>
    <recommendedName>
        <fullName evidence="1">F-box domain-containing protein</fullName>
    </recommendedName>
</protein>
<evidence type="ECO:0000313" key="2">
    <source>
        <dbReference type="EMBL" id="RPD61692.1"/>
    </source>
</evidence>
<dbReference type="InterPro" id="IPR001810">
    <property type="entry name" value="F-box_dom"/>
</dbReference>
<dbReference type="InterPro" id="IPR036047">
    <property type="entry name" value="F-box-like_dom_sf"/>
</dbReference>
<organism evidence="2 3">
    <name type="scientific">Lentinus tigrinus ALCF2SS1-6</name>
    <dbReference type="NCBI Taxonomy" id="1328759"/>
    <lineage>
        <taxon>Eukaryota</taxon>
        <taxon>Fungi</taxon>
        <taxon>Dikarya</taxon>
        <taxon>Basidiomycota</taxon>
        <taxon>Agaricomycotina</taxon>
        <taxon>Agaricomycetes</taxon>
        <taxon>Polyporales</taxon>
        <taxon>Polyporaceae</taxon>
        <taxon>Lentinus</taxon>
    </lineage>
</organism>
<reference evidence="2" key="1">
    <citation type="journal article" date="2018" name="Genome Biol. Evol.">
        <title>Genomics and development of Lentinus tigrinus, a white-rot wood-decaying mushroom with dimorphic fruiting bodies.</title>
        <authorList>
            <person name="Wu B."/>
            <person name="Xu Z."/>
            <person name="Knudson A."/>
            <person name="Carlson A."/>
            <person name="Chen N."/>
            <person name="Kovaka S."/>
            <person name="LaButti K."/>
            <person name="Lipzen A."/>
            <person name="Pennachio C."/>
            <person name="Riley R."/>
            <person name="Schakwitz W."/>
            <person name="Umezawa K."/>
            <person name="Ohm R.A."/>
            <person name="Grigoriev I.V."/>
            <person name="Nagy L.G."/>
            <person name="Gibbons J."/>
            <person name="Hibbett D."/>
        </authorList>
    </citation>
    <scope>NUCLEOTIDE SEQUENCE [LARGE SCALE GENOMIC DNA]</scope>
    <source>
        <strain evidence="2">ALCF2SS1-6</strain>
    </source>
</reference>
<gene>
    <name evidence="2" type="ORF">L227DRAFT_600136</name>
</gene>
<dbReference type="SMART" id="SM00256">
    <property type="entry name" value="FBOX"/>
    <property type="match status" value="1"/>
</dbReference>
<dbReference type="SUPFAM" id="SSF81383">
    <property type="entry name" value="F-box domain"/>
    <property type="match status" value="1"/>
</dbReference>
<dbReference type="Gene3D" id="1.20.1280.50">
    <property type="match status" value="1"/>
</dbReference>